<sequence length="266" mass="30033">MGANQRVKTKYVFRLPIPFLKTKRINVKGDRVEDEADDTDEGVYANAGANVPHTVRVRYNSGSGSESDSEMESEVGSVEYAGVDMDTNIDPLDTSVPTPSRHRHTQRKRLISWDGVREQGRSRWTIEQEEKLAHARVELARCQKAWSSEQEIWLQCIDNLVEEKTAHEGFLSNRRKHSSDEQVHFRTWPRTTTTLESGPEDDEFAGAIEEFPGTELRAKRDKGSVRPATPGGDRRTEMDHRLAIREGLIGHDPLARTSELPPSSGD</sequence>
<evidence type="ECO:0000313" key="2">
    <source>
        <dbReference type="EMBL" id="RDW86874.1"/>
    </source>
</evidence>
<dbReference type="RefSeq" id="XP_026606398.1">
    <property type="nucleotide sequence ID" value="XM_026745532.1"/>
</dbReference>
<dbReference type="Proteomes" id="UP000256690">
    <property type="component" value="Unassembled WGS sequence"/>
</dbReference>
<evidence type="ECO:0000313" key="3">
    <source>
        <dbReference type="Proteomes" id="UP000256690"/>
    </source>
</evidence>
<proteinExistence type="predicted"/>
<comment type="caution">
    <text evidence="2">The sequence shown here is derived from an EMBL/GenBank/DDBJ whole genome shotgun (WGS) entry which is preliminary data.</text>
</comment>
<feature type="region of interest" description="Disordered" evidence="1">
    <location>
        <begin position="86"/>
        <end position="107"/>
    </location>
</feature>
<name>A0A3D8SKZ5_9EURO</name>
<feature type="compositionally biased region" description="Basic and acidic residues" evidence="1">
    <location>
        <begin position="232"/>
        <end position="244"/>
    </location>
</feature>
<dbReference type="AlphaFoldDB" id="A0A3D8SKZ5"/>
<protein>
    <submittedName>
        <fullName evidence="2">Uncharacterized protein</fullName>
    </submittedName>
</protein>
<feature type="region of interest" description="Disordered" evidence="1">
    <location>
        <begin position="213"/>
        <end position="266"/>
    </location>
</feature>
<organism evidence="2 3">
    <name type="scientific">Aspergillus mulundensis</name>
    <dbReference type="NCBI Taxonomy" id="1810919"/>
    <lineage>
        <taxon>Eukaryota</taxon>
        <taxon>Fungi</taxon>
        <taxon>Dikarya</taxon>
        <taxon>Ascomycota</taxon>
        <taxon>Pezizomycotina</taxon>
        <taxon>Eurotiomycetes</taxon>
        <taxon>Eurotiomycetidae</taxon>
        <taxon>Eurotiales</taxon>
        <taxon>Aspergillaceae</taxon>
        <taxon>Aspergillus</taxon>
        <taxon>Aspergillus subgen. Nidulantes</taxon>
    </lineage>
</organism>
<reference evidence="2 3" key="1">
    <citation type="journal article" date="2018" name="IMA Fungus">
        <title>IMA Genome-F 9: Draft genome sequence of Annulohypoxylon stygium, Aspergillus mulundensis, Berkeleyomyces basicola (syn. Thielaviopsis basicola), Ceratocystis smalleyi, two Cercospora beticola strains, Coleophoma cylindrospora, Fusarium fracticaudum, Phialophora cf. hyalina, and Morchella septimelata.</title>
        <authorList>
            <person name="Wingfield B.D."/>
            <person name="Bills G.F."/>
            <person name="Dong Y."/>
            <person name="Huang W."/>
            <person name="Nel W.J."/>
            <person name="Swalarsk-Parry B.S."/>
            <person name="Vaghefi N."/>
            <person name="Wilken P.M."/>
            <person name="An Z."/>
            <person name="de Beer Z.W."/>
            <person name="De Vos L."/>
            <person name="Chen L."/>
            <person name="Duong T.A."/>
            <person name="Gao Y."/>
            <person name="Hammerbacher A."/>
            <person name="Kikkert J.R."/>
            <person name="Li Y."/>
            <person name="Li H."/>
            <person name="Li K."/>
            <person name="Li Q."/>
            <person name="Liu X."/>
            <person name="Ma X."/>
            <person name="Naidoo K."/>
            <person name="Pethybridge S.J."/>
            <person name="Sun J."/>
            <person name="Steenkamp E.T."/>
            <person name="van der Nest M.A."/>
            <person name="van Wyk S."/>
            <person name="Wingfield M.J."/>
            <person name="Xiong C."/>
            <person name="Yue Q."/>
            <person name="Zhang X."/>
        </authorList>
    </citation>
    <scope>NUCLEOTIDE SEQUENCE [LARGE SCALE GENOMIC DNA]</scope>
    <source>
        <strain evidence="2 3">DSM 5745</strain>
    </source>
</reference>
<dbReference type="GeneID" id="38113886"/>
<keyword evidence="3" id="KW-1185">Reference proteome</keyword>
<dbReference type="EMBL" id="PVWQ01000003">
    <property type="protein sequence ID" value="RDW86874.1"/>
    <property type="molecule type" value="Genomic_DNA"/>
</dbReference>
<gene>
    <name evidence="2" type="ORF">DSM5745_03516</name>
</gene>
<dbReference type="OrthoDB" id="4362041at2759"/>
<evidence type="ECO:0000256" key="1">
    <source>
        <dbReference type="SAM" id="MobiDB-lite"/>
    </source>
</evidence>
<accession>A0A3D8SKZ5</accession>